<evidence type="ECO:0000256" key="2">
    <source>
        <dbReference type="ARBA" id="ARBA00010183"/>
    </source>
</evidence>
<dbReference type="HAMAP" id="MF_00104">
    <property type="entry name" value="RNase_III"/>
    <property type="match status" value="1"/>
</dbReference>
<gene>
    <name evidence="9 12" type="primary">rnc</name>
    <name evidence="12" type="ORF">CJ255_16365</name>
</gene>
<dbReference type="InterPro" id="IPR000999">
    <property type="entry name" value="RNase_III_dom"/>
</dbReference>
<keyword evidence="3 9" id="KW-0698">rRNA processing</keyword>
<dbReference type="GO" id="GO:0006364">
    <property type="term" value="P:rRNA processing"/>
    <property type="evidence" value="ECO:0007669"/>
    <property type="project" value="UniProtKB-UniRule"/>
</dbReference>
<evidence type="ECO:0000256" key="1">
    <source>
        <dbReference type="ARBA" id="ARBA00000109"/>
    </source>
</evidence>
<dbReference type="EMBL" id="NQWI01000095">
    <property type="protein sequence ID" value="PDW01983.1"/>
    <property type="molecule type" value="Genomic_DNA"/>
</dbReference>
<dbReference type="PROSITE" id="PS50142">
    <property type="entry name" value="RNASE_3_2"/>
    <property type="match status" value="1"/>
</dbReference>
<sequence length="233" mass="25643">MSKRLEALIGVAFDDGTLLESAFVHRSFKHEHPQLIPGLSSNERLEFLGDSILNFITAAWLYTRYPECSEGGLTALRSALVRTTTLATFARELDLGAYVRIAGGEDNAATRNRDALLADLFEAVVGAIYLDQGLETAQAFVMPFLERHIEQVRSSVGQSNYRTRLQEVAQARFGHTPQYNEIAKHGPPHQLEFTMEVLVGDTVWGQGKGPNKQAASAAAAHMALLRIEAMEDS</sequence>
<dbReference type="SUPFAM" id="SSF54768">
    <property type="entry name" value="dsRNA-binding domain-like"/>
    <property type="match status" value="1"/>
</dbReference>
<dbReference type="CDD" id="cd00593">
    <property type="entry name" value="RIBOc"/>
    <property type="match status" value="1"/>
</dbReference>
<dbReference type="GO" id="GO:0005737">
    <property type="term" value="C:cytoplasm"/>
    <property type="evidence" value="ECO:0007669"/>
    <property type="project" value="UniProtKB-SubCell"/>
</dbReference>
<dbReference type="EC" id="3.1.26.3" evidence="9"/>
<dbReference type="InterPro" id="IPR036389">
    <property type="entry name" value="RNase_III_sf"/>
</dbReference>
<dbReference type="PANTHER" id="PTHR11207:SF0">
    <property type="entry name" value="RIBONUCLEASE 3"/>
    <property type="match status" value="1"/>
</dbReference>
<dbReference type="Gene3D" id="3.30.160.20">
    <property type="match status" value="1"/>
</dbReference>
<comment type="similarity">
    <text evidence="2">Belongs to the ribonuclease III family.</text>
</comment>
<evidence type="ECO:0000256" key="9">
    <source>
        <dbReference type="HAMAP-Rule" id="MF_00104"/>
    </source>
</evidence>
<dbReference type="GO" id="GO:0019843">
    <property type="term" value="F:rRNA binding"/>
    <property type="evidence" value="ECO:0007669"/>
    <property type="project" value="UniProtKB-KW"/>
</dbReference>
<comment type="cofactor">
    <cofactor evidence="9">
        <name>Mg(2+)</name>
        <dbReference type="ChEBI" id="CHEBI:18420"/>
    </cofactor>
</comment>
<evidence type="ECO:0000259" key="10">
    <source>
        <dbReference type="PROSITE" id="PS50137"/>
    </source>
</evidence>
<evidence type="ECO:0000313" key="13">
    <source>
        <dbReference type="Proteomes" id="UP000220527"/>
    </source>
</evidence>
<evidence type="ECO:0000256" key="4">
    <source>
        <dbReference type="ARBA" id="ARBA00022664"/>
    </source>
</evidence>
<feature type="binding site" evidence="9">
    <location>
        <position position="46"/>
    </location>
    <ligand>
        <name>Mg(2+)</name>
        <dbReference type="ChEBI" id="CHEBI:18420"/>
    </ligand>
</feature>
<dbReference type="GO" id="GO:0008033">
    <property type="term" value="P:tRNA processing"/>
    <property type="evidence" value="ECO:0007669"/>
    <property type="project" value="UniProtKB-KW"/>
</dbReference>
<name>A0A2A6RGB5_9CHLR</name>
<evidence type="ECO:0000256" key="8">
    <source>
        <dbReference type="ARBA" id="ARBA00022884"/>
    </source>
</evidence>
<comment type="catalytic activity">
    <reaction evidence="1 9">
        <text>Endonucleolytic cleavage to 5'-phosphomonoester.</text>
        <dbReference type="EC" id="3.1.26.3"/>
    </reaction>
</comment>
<dbReference type="Pfam" id="PF00035">
    <property type="entry name" value="dsrm"/>
    <property type="match status" value="1"/>
</dbReference>
<accession>A0A2A6RGB5</accession>
<keyword evidence="9" id="KW-0479">Metal-binding</keyword>
<dbReference type="Pfam" id="PF14622">
    <property type="entry name" value="Ribonucleas_3_3"/>
    <property type="match status" value="1"/>
</dbReference>
<evidence type="ECO:0000313" key="12">
    <source>
        <dbReference type="EMBL" id="PDW01983.1"/>
    </source>
</evidence>
<keyword evidence="9" id="KW-0819">tRNA processing</keyword>
<dbReference type="OrthoDB" id="9805026at2"/>
<dbReference type="Gene3D" id="1.10.1520.10">
    <property type="entry name" value="Ribonuclease III domain"/>
    <property type="match status" value="1"/>
</dbReference>
<dbReference type="InterPro" id="IPR014720">
    <property type="entry name" value="dsRBD_dom"/>
</dbReference>
<feature type="domain" description="DRBM" evidence="10">
    <location>
        <begin position="160"/>
        <end position="229"/>
    </location>
</feature>
<keyword evidence="9" id="KW-0460">Magnesium</keyword>
<evidence type="ECO:0000256" key="6">
    <source>
        <dbReference type="ARBA" id="ARBA00022759"/>
    </source>
</evidence>
<keyword evidence="8 9" id="KW-0694">RNA-binding</keyword>
<reference evidence="13" key="1">
    <citation type="submission" date="2017-08" db="EMBL/GenBank/DDBJ databases">
        <authorList>
            <person name="Grouzdev D.S."/>
            <person name="Gaisin V.A."/>
            <person name="Rysina M.S."/>
            <person name="Gorlenko V.M."/>
        </authorList>
    </citation>
    <scope>NUCLEOTIDE SEQUENCE [LARGE SCALE GENOMIC DNA]</scope>
    <source>
        <strain evidence="13">Kir15-3F</strain>
    </source>
</reference>
<evidence type="ECO:0000256" key="7">
    <source>
        <dbReference type="ARBA" id="ARBA00022801"/>
    </source>
</evidence>
<feature type="active site" evidence="9">
    <location>
        <position position="50"/>
    </location>
</feature>
<comment type="caution">
    <text evidence="12">The sequence shown here is derived from an EMBL/GenBank/DDBJ whole genome shotgun (WGS) entry which is preliminary data.</text>
</comment>
<protein>
    <recommendedName>
        <fullName evidence="9">Ribonuclease 3</fullName>
        <ecNumber evidence="9">3.1.26.3</ecNumber>
    </recommendedName>
    <alternativeName>
        <fullName evidence="9">Ribonuclease III</fullName>
        <shortName evidence="9">RNase III</shortName>
    </alternativeName>
</protein>
<dbReference type="FunFam" id="1.10.1520.10:FF:000001">
    <property type="entry name" value="Ribonuclease 3"/>
    <property type="match status" value="1"/>
</dbReference>
<feature type="binding site" evidence="9">
    <location>
        <position position="119"/>
    </location>
    <ligand>
        <name>Mg(2+)</name>
        <dbReference type="ChEBI" id="CHEBI:18420"/>
    </ligand>
</feature>
<dbReference type="SUPFAM" id="SSF69065">
    <property type="entry name" value="RNase III domain-like"/>
    <property type="match status" value="1"/>
</dbReference>
<dbReference type="PANTHER" id="PTHR11207">
    <property type="entry name" value="RIBONUCLEASE III"/>
    <property type="match status" value="1"/>
</dbReference>
<keyword evidence="7 9" id="KW-0378">Hydrolase</keyword>
<dbReference type="Proteomes" id="UP000220527">
    <property type="component" value="Unassembled WGS sequence"/>
</dbReference>
<keyword evidence="4 9" id="KW-0507">mRNA processing</keyword>
<comment type="subunit">
    <text evidence="9">Homodimer.</text>
</comment>
<evidence type="ECO:0000259" key="11">
    <source>
        <dbReference type="PROSITE" id="PS50142"/>
    </source>
</evidence>
<dbReference type="PROSITE" id="PS50137">
    <property type="entry name" value="DS_RBD"/>
    <property type="match status" value="1"/>
</dbReference>
<comment type="subcellular location">
    <subcellularLocation>
        <location evidence="9">Cytoplasm</location>
    </subcellularLocation>
</comment>
<keyword evidence="6 9" id="KW-0255">Endonuclease</keyword>
<keyword evidence="9" id="KW-0699">rRNA-binding</keyword>
<organism evidence="12 13">
    <name type="scientific">Candidatus Viridilinea mediisalina</name>
    <dbReference type="NCBI Taxonomy" id="2024553"/>
    <lineage>
        <taxon>Bacteria</taxon>
        <taxon>Bacillati</taxon>
        <taxon>Chloroflexota</taxon>
        <taxon>Chloroflexia</taxon>
        <taxon>Chloroflexales</taxon>
        <taxon>Chloroflexineae</taxon>
        <taxon>Oscillochloridaceae</taxon>
        <taxon>Candidatus Viridilinea</taxon>
    </lineage>
</organism>
<dbReference type="GO" id="GO:0003725">
    <property type="term" value="F:double-stranded RNA binding"/>
    <property type="evidence" value="ECO:0007669"/>
    <property type="project" value="TreeGrafter"/>
</dbReference>
<dbReference type="RefSeq" id="WP_097645176.1">
    <property type="nucleotide sequence ID" value="NZ_NQWI01000095.1"/>
</dbReference>
<evidence type="ECO:0000256" key="3">
    <source>
        <dbReference type="ARBA" id="ARBA00022552"/>
    </source>
</evidence>
<feature type="active site" evidence="9">
    <location>
        <position position="122"/>
    </location>
</feature>
<dbReference type="GO" id="GO:0006397">
    <property type="term" value="P:mRNA processing"/>
    <property type="evidence" value="ECO:0007669"/>
    <property type="project" value="UniProtKB-UniRule"/>
</dbReference>
<keyword evidence="5 9" id="KW-0540">Nuclease</keyword>
<feature type="domain" description="RNase III" evidence="11">
    <location>
        <begin position="2"/>
        <end position="133"/>
    </location>
</feature>
<dbReference type="GO" id="GO:0010468">
    <property type="term" value="P:regulation of gene expression"/>
    <property type="evidence" value="ECO:0007669"/>
    <property type="project" value="TreeGrafter"/>
</dbReference>
<keyword evidence="13" id="KW-1185">Reference proteome</keyword>
<comment type="function">
    <text evidence="9">Digests double-stranded RNA. Involved in the processing of primary rRNA transcript to yield the immediate precursors to the large and small rRNAs (23S and 16S). Processes some mRNAs, and tRNAs when they are encoded in the rRNA operon. Processes pre-crRNA and tracrRNA of type II CRISPR loci if present in the organism.</text>
</comment>
<dbReference type="SMART" id="SM00358">
    <property type="entry name" value="DSRM"/>
    <property type="match status" value="1"/>
</dbReference>
<dbReference type="NCBIfam" id="TIGR02191">
    <property type="entry name" value="RNaseIII"/>
    <property type="match status" value="1"/>
</dbReference>
<dbReference type="SMART" id="SM00535">
    <property type="entry name" value="RIBOc"/>
    <property type="match status" value="1"/>
</dbReference>
<dbReference type="InterPro" id="IPR011907">
    <property type="entry name" value="RNase_III"/>
</dbReference>
<proteinExistence type="inferred from homology"/>
<dbReference type="PROSITE" id="PS00517">
    <property type="entry name" value="RNASE_3_1"/>
    <property type="match status" value="1"/>
</dbReference>
<keyword evidence="9" id="KW-0963">Cytoplasm</keyword>
<dbReference type="AlphaFoldDB" id="A0A2A6RGB5"/>
<dbReference type="GO" id="GO:0046872">
    <property type="term" value="F:metal ion binding"/>
    <property type="evidence" value="ECO:0007669"/>
    <property type="project" value="UniProtKB-KW"/>
</dbReference>
<feature type="binding site" evidence="9">
    <location>
        <position position="122"/>
    </location>
    <ligand>
        <name>Mg(2+)</name>
        <dbReference type="ChEBI" id="CHEBI:18420"/>
    </ligand>
</feature>
<evidence type="ECO:0000256" key="5">
    <source>
        <dbReference type="ARBA" id="ARBA00022722"/>
    </source>
</evidence>
<dbReference type="CDD" id="cd10845">
    <property type="entry name" value="DSRM_RNAse_III_family"/>
    <property type="match status" value="1"/>
</dbReference>
<dbReference type="GO" id="GO:0004525">
    <property type="term" value="F:ribonuclease III activity"/>
    <property type="evidence" value="ECO:0007669"/>
    <property type="project" value="UniProtKB-UniRule"/>
</dbReference>